<evidence type="ECO:0000259" key="2">
    <source>
        <dbReference type="Pfam" id="PF25597"/>
    </source>
</evidence>
<dbReference type="Proteomes" id="UP000447434">
    <property type="component" value="Chromosome 23"/>
</dbReference>
<name>A0A6A4NMJ6_LUPAL</name>
<organism evidence="3 4">
    <name type="scientific">Lupinus albus</name>
    <name type="common">White lupine</name>
    <name type="synonym">Lupinus termis</name>
    <dbReference type="NCBI Taxonomy" id="3870"/>
    <lineage>
        <taxon>Eukaryota</taxon>
        <taxon>Viridiplantae</taxon>
        <taxon>Streptophyta</taxon>
        <taxon>Embryophyta</taxon>
        <taxon>Tracheophyta</taxon>
        <taxon>Spermatophyta</taxon>
        <taxon>Magnoliopsida</taxon>
        <taxon>eudicotyledons</taxon>
        <taxon>Gunneridae</taxon>
        <taxon>Pentapetalae</taxon>
        <taxon>rosids</taxon>
        <taxon>fabids</taxon>
        <taxon>Fabales</taxon>
        <taxon>Fabaceae</taxon>
        <taxon>Papilionoideae</taxon>
        <taxon>50 kb inversion clade</taxon>
        <taxon>genistoids sensu lato</taxon>
        <taxon>core genistoids</taxon>
        <taxon>Genisteae</taxon>
        <taxon>Lupinus</taxon>
    </lineage>
</organism>
<protein>
    <submittedName>
        <fullName evidence="3">Putative RNA-directed DNA polymerase</fullName>
    </submittedName>
</protein>
<comment type="caution">
    <text evidence="3">The sequence shown here is derived from an EMBL/GenBank/DDBJ whole genome shotgun (WGS) entry which is preliminary data.</text>
</comment>
<evidence type="ECO:0000313" key="4">
    <source>
        <dbReference type="Proteomes" id="UP000447434"/>
    </source>
</evidence>
<keyword evidence="3" id="KW-0548">Nucleotidyltransferase</keyword>
<keyword evidence="3" id="KW-0695">RNA-directed DNA polymerase</keyword>
<dbReference type="Pfam" id="PF25597">
    <property type="entry name" value="SH3_retrovirus"/>
    <property type="match status" value="1"/>
</dbReference>
<dbReference type="InterPro" id="IPR039537">
    <property type="entry name" value="Retrotran_Ty1/copia-like"/>
</dbReference>
<sequence>MTPEEVWSGRKPAVDYFRIFGCISYARIPDQKRRKLYNKGEKCIFLGVSDMSKAYKLYNPSTMKIVISRDVIFDEKCTWSWNQNVVKESIPTDFDDEEKGQQPIENEEEDEVTQNVPTDQSPITAESRRPQCVRRRPALMIDYEVTRVDQGDDPIIHFALFSYCDPTIFEVAVKEPKWRKAMDAEITAIERNDTWELCDLPKGH</sequence>
<proteinExistence type="predicted"/>
<feature type="region of interest" description="Disordered" evidence="1">
    <location>
        <begin position="90"/>
        <end position="129"/>
    </location>
</feature>
<evidence type="ECO:0000256" key="1">
    <source>
        <dbReference type="SAM" id="MobiDB-lite"/>
    </source>
</evidence>
<gene>
    <name evidence="3" type="ORF">Lalb_Chr23g0277681</name>
</gene>
<dbReference type="AlphaFoldDB" id="A0A6A4NMJ6"/>
<dbReference type="PANTHER" id="PTHR42648">
    <property type="entry name" value="TRANSPOSASE, PUTATIVE-RELATED"/>
    <property type="match status" value="1"/>
</dbReference>
<accession>A0A6A4NMJ6</accession>
<feature type="domain" description="Retroviral polymerase SH3-like" evidence="2">
    <location>
        <begin position="22"/>
        <end position="84"/>
    </location>
</feature>
<dbReference type="EMBL" id="WOCE01000023">
    <property type="protein sequence ID" value="KAE9587788.1"/>
    <property type="molecule type" value="Genomic_DNA"/>
</dbReference>
<keyword evidence="4" id="KW-1185">Reference proteome</keyword>
<evidence type="ECO:0000313" key="3">
    <source>
        <dbReference type="EMBL" id="KAE9587788.1"/>
    </source>
</evidence>
<feature type="compositionally biased region" description="Polar residues" evidence="1">
    <location>
        <begin position="113"/>
        <end position="124"/>
    </location>
</feature>
<dbReference type="InterPro" id="IPR057670">
    <property type="entry name" value="SH3_retrovirus"/>
</dbReference>
<keyword evidence="3" id="KW-0808">Transferase</keyword>
<dbReference type="PANTHER" id="PTHR42648:SF18">
    <property type="entry name" value="RETROTRANSPOSON, UNCLASSIFIED-LIKE PROTEIN"/>
    <property type="match status" value="1"/>
</dbReference>
<reference evidence="4" key="1">
    <citation type="journal article" date="2020" name="Nat. Commun.">
        <title>Genome sequence of the cluster root forming white lupin.</title>
        <authorList>
            <person name="Hufnagel B."/>
            <person name="Marques A."/>
            <person name="Soriano A."/>
            <person name="Marques L."/>
            <person name="Divol F."/>
            <person name="Doumas P."/>
            <person name="Sallet E."/>
            <person name="Mancinotti D."/>
            <person name="Carrere S."/>
            <person name="Marande W."/>
            <person name="Arribat S."/>
            <person name="Keller J."/>
            <person name="Huneau C."/>
            <person name="Blein T."/>
            <person name="Aime D."/>
            <person name="Laguerre M."/>
            <person name="Taylor J."/>
            <person name="Schubert V."/>
            <person name="Nelson M."/>
            <person name="Geu-Flores F."/>
            <person name="Crespi M."/>
            <person name="Gallardo-Guerrero K."/>
            <person name="Delaux P.-M."/>
            <person name="Salse J."/>
            <person name="Berges H."/>
            <person name="Guyot R."/>
            <person name="Gouzy J."/>
            <person name="Peret B."/>
        </authorList>
    </citation>
    <scope>NUCLEOTIDE SEQUENCE [LARGE SCALE GENOMIC DNA]</scope>
    <source>
        <strain evidence="4">cv. Amiga</strain>
    </source>
</reference>
<dbReference type="OrthoDB" id="1422773at2759"/>
<dbReference type="GO" id="GO:0003964">
    <property type="term" value="F:RNA-directed DNA polymerase activity"/>
    <property type="evidence" value="ECO:0007669"/>
    <property type="project" value="UniProtKB-KW"/>
</dbReference>